<evidence type="ECO:0000256" key="3">
    <source>
        <dbReference type="ARBA" id="ARBA00011189"/>
    </source>
</evidence>
<keyword evidence="4" id="KW-0963">Cytoplasm</keyword>
<dbReference type="GO" id="GO:0061572">
    <property type="term" value="P:actin filament bundle organization"/>
    <property type="evidence" value="ECO:0007669"/>
    <property type="project" value="InterPro"/>
</dbReference>
<dbReference type="GO" id="GO:0031005">
    <property type="term" value="F:filamin binding"/>
    <property type="evidence" value="ECO:0007669"/>
    <property type="project" value="InterPro"/>
</dbReference>
<evidence type="ECO:0000313" key="8">
    <source>
        <dbReference type="Proteomes" id="UP001488838"/>
    </source>
</evidence>
<dbReference type="GO" id="GO:0048705">
    <property type="term" value="P:skeletal system morphogenesis"/>
    <property type="evidence" value="ECO:0007669"/>
    <property type="project" value="TreeGrafter"/>
</dbReference>
<reference evidence="7 8" key="1">
    <citation type="journal article" date="2023" name="bioRxiv">
        <title>Conserved and derived expression patterns and positive selection on dental genes reveal complex evolutionary context of ever-growing rodent molars.</title>
        <authorList>
            <person name="Calamari Z.T."/>
            <person name="Song A."/>
            <person name="Cohen E."/>
            <person name="Akter M."/>
            <person name="Roy R.D."/>
            <person name="Hallikas O."/>
            <person name="Christensen M.M."/>
            <person name="Li P."/>
            <person name="Marangoni P."/>
            <person name="Jernvall J."/>
            <person name="Klein O.D."/>
        </authorList>
    </citation>
    <scope>NUCLEOTIDE SEQUENCE [LARGE SCALE GENOMIC DNA]</scope>
    <source>
        <strain evidence="7">V071</strain>
    </source>
</reference>
<proteinExistence type="inferred from homology"/>
<name>A0AAW0HP98_MYOGA</name>
<evidence type="ECO:0008006" key="9">
    <source>
        <dbReference type="Google" id="ProtNLM"/>
    </source>
</evidence>
<comment type="subcellular location">
    <subcellularLocation>
        <location evidence="1">Cytoplasm</location>
        <location evidence="1">Cytoskeleton</location>
    </subcellularLocation>
</comment>
<comment type="caution">
    <text evidence="7">The sequence shown here is derived from an EMBL/GenBank/DDBJ whole genome shotgun (WGS) entry which is preliminary data.</text>
</comment>
<sequence>PLQAGTRLWLWAARSRDISTSRGPRDRARIPVHPRGRVGGWTEAGSLASGRRGLPAARGGSAAAPGARPLGGHHGWAGPRGGAEGGASSERGRRRHPDNAPAAGQGGRPEGQQPWPACAALSRTPTPSWLCPGHATRAAMVGRLSLQDVPELVDTKKKGDGVLDSPDSGLPPSPSPSHWGLAAAAGGGGERAPVPGTLEPDAAATPAIPNPAPLTHSLAAGCPPRLCPLSFGEGVEFDPLPPKEIKYTSSVKYDSERHFIDDVQMPLGLVVASCSQTVTCIPNCTWRNYKAEVRFEPRHKATRFLSTTIVYPKYPKTVYTTTLDYNCHKKLRRFLSSVELEATEFLGSDSLSDEC</sequence>
<feature type="compositionally biased region" description="Gly residues" evidence="6">
    <location>
        <begin position="72"/>
        <end position="85"/>
    </location>
</feature>
<comment type="similarity">
    <text evidence="2">Belongs to the Refilin family.</text>
</comment>
<feature type="region of interest" description="Disordered" evidence="6">
    <location>
        <begin position="14"/>
        <end position="115"/>
    </location>
</feature>
<feature type="compositionally biased region" description="Basic and acidic residues" evidence="6">
    <location>
        <begin position="14"/>
        <end position="29"/>
    </location>
</feature>
<evidence type="ECO:0000313" key="7">
    <source>
        <dbReference type="EMBL" id="KAK7803798.1"/>
    </source>
</evidence>
<feature type="region of interest" description="Disordered" evidence="6">
    <location>
        <begin position="156"/>
        <end position="205"/>
    </location>
</feature>
<protein>
    <recommendedName>
        <fullName evidence="9">Refilin B</fullName>
    </recommendedName>
</protein>
<organism evidence="7 8">
    <name type="scientific">Myodes glareolus</name>
    <name type="common">Bank vole</name>
    <name type="synonym">Clethrionomys glareolus</name>
    <dbReference type="NCBI Taxonomy" id="447135"/>
    <lineage>
        <taxon>Eukaryota</taxon>
        <taxon>Metazoa</taxon>
        <taxon>Chordata</taxon>
        <taxon>Craniata</taxon>
        <taxon>Vertebrata</taxon>
        <taxon>Euteleostomi</taxon>
        <taxon>Mammalia</taxon>
        <taxon>Eutheria</taxon>
        <taxon>Euarchontoglires</taxon>
        <taxon>Glires</taxon>
        <taxon>Rodentia</taxon>
        <taxon>Myomorpha</taxon>
        <taxon>Muroidea</taxon>
        <taxon>Cricetidae</taxon>
        <taxon>Arvicolinae</taxon>
        <taxon>Myodes</taxon>
    </lineage>
</organism>
<evidence type="ECO:0000256" key="6">
    <source>
        <dbReference type="SAM" id="MobiDB-lite"/>
    </source>
</evidence>
<dbReference type="GO" id="GO:1900158">
    <property type="term" value="P:negative regulation of bone mineralization involved in bone maturation"/>
    <property type="evidence" value="ECO:0007669"/>
    <property type="project" value="TreeGrafter"/>
</dbReference>
<feature type="compositionally biased region" description="Low complexity" evidence="6">
    <location>
        <begin position="47"/>
        <end position="70"/>
    </location>
</feature>
<comment type="subunit">
    <text evidence="3">Interacts with FLNA and FLNB.</text>
</comment>
<dbReference type="GO" id="GO:0032432">
    <property type="term" value="C:actin filament bundle"/>
    <property type="evidence" value="ECO:0007669"/>
    <property type="project" value="TreeGrafter"/>
</dbReference>
<dbReference type="PANTHER" id="PTHR31848:SF2">
    <property type="entry name" value="REFILIN-B"/>
    <property type="match status" value="1"/>
</dbReference>
<keyword evidence="5" id="KW-0206">Cytoskeleton</keyword>
<dbReference type="PANTHER" id="PTHR31848">
    <property type="match status" value="1"/>
</dbReference>
<evidence type="ECO:0000256" key="1">
    <source>
        <dbReference type="ARBA" id="ARBA00004245"/>
    </source>
</evidence>
<dbReference type="GO" id="GO:0061182">
    <property type="term" value="P:negative regulation of chondrocyte development"/>
    <property type="evidence" value="ECO:0007669"/>
    <property type="project" value="TreeGrafter"/>
</dbReference>
<evidence type="ECO:0000256" key="2">
    <source>
        <dbReference type="ARBA" id="ARBA00009886"/>
    </source>
</evidence>
<dbReference type="EMBL" id="JBBHLL010000401">
    <property type="protein sequence ID" value="KAK7803798.1"/>
    <property type="molecule type" value="Genomic_DNA"/>
</dbReference>
<evidence type="ECO:0000256" key="4">
    <source>
        <dbReference type="ARBA" id="ARBA00022490"/>
    </source>
</evidence>
<feature type="non-terminal residue" evidence="7">
    <location>
        <position position="1"/>
    </location>
</feature>
<dbReference type="AlphaFoldDB" id="A0AAW0HP98"/>
<evidence type="ECO:0000256" key="5">
    <source>
        <dbReference type="ARBA" id="ARBA00023212"/>
    </source>
</evidence>
<dbReference type="InterPro" id="IPR028215">
    <property type="entry name" value="Refilin"/>
</dbReference>
<dbReference type="Proteomes" id="UP001488838">
    <property type="component" value="Unassembled WGS sequence"/>
</dbReference>
<gene>
    <name evidence="7" type="ORF">U0070_001760</name>
</gene>
<dbReference type="Pfam" id="PF15068">
    <property type="entry name" value="FAM101"/>
    <property type="match status" value="1"/>
</dbReference>
<accession>A0AAW0HP98</accession>
<keyword evidence="8" id="KW-1185">Reference proteome</keyword>